<keyword evidence="2" id="KW-0501">Molybdenum cofactor biosynthesis</keyword>
<dbReference type="Gene3D" id="3.20.20.70">
    <property type="entry name" value="Aldolase class I"/>
    <property type="match status" value="1"/>
</dbReference>
<sequence>MGREKPVEVRFIEYMRSTGTKWSQGKMFPYKDMLRVIREKYPSLEKVQDHKNDTSKTYQVPGFAGRVSLRDMIRKENSGEPIDAQALQTLGLLESAQQSARAEREGLDVHERERQLLDIIGAAVKRKKAKHAGMGELENMKNRPMILIEGFWSIRREIRTMTFTNSMNNDDDDDDDHEPNYTPVSATSVLGQSGHMRRSRFARQKAWTSIPTYILPSFTPSRQISQQLHIQSFRI</sequence>
<gene>
    <name evidence="4" type="ORF">CIHG_00075</name>
</gene>
<evidence type="ECO:0000256" key="2">
    <source>
        <dbReference type="ARBA" id="ARBA00023150"/>
    </source>
</evidence>
<evidence type="ECO:0000256" key="1">
    <source>
        <dbReference type="ARBA" id="ARBA00005046"/>
    </source>
</evidence>
<feature type="region of interest" description="Disordered" evidence="3">
    <location>
        <begin position="165"/>
        <end position="187"/>
    </location>
</feature>
<name>A0A0J8RCP2_COCIT</name>
<protein>
    <submittedName>
        <fullName evidence="4">Mocs1 protein</fullName>
    </submittedName>
</protein>
<dbReference type="OrthoDB" id="429626at2759"/>
<accession>A0A0J8RCP2</accession>
<dbReference type="PANTHER" id="PTHR22960:SF0">
    <property type="entry name" value="MOLYBDENUM COFACTOR BIOSYNTHESIS PROTEIN 1"/>
    <property type="match status" value="1"/>
</dbReference>
<dbReference type="InterPro" id="IPR050105">
    <property type="entry name" value="MoCo_biosynth_MoaA/MoaC"/>
</dbReference>
<comment type="pathway">
    <text evidence="1">Cofactor biosynthesis; molybdopterin biosynthesis.</text>
</comment>
<proteinExistence type="predicted"/>
<evidence type="ECO:0000313" key="5">
    <source>
        <dbReference type="Proteomes" id="UP000054563"/>
    </source>
</evidence>
<organism evidence="4 5">
    <name type="scientific">Coccidioides immitis H538.4</name>
    <dbReference type="NCBI Taxonomy" id="396776"/>
    <lineage>
        <taxon>Eukaryota</taxon>
        <taxon>Fungi</taxon>
        <taxon>Dikarya</taxon>
        <taxon>Ascomycota</taxon>
        <taxon>Pezizomycotina</taxon>
        <taxon>Eurotiomycetes</taxon>
        <taxon>Eurotiomycetidae</taxon>
        <taxon>Onygenales</taxon>
        <taxon>Onygenaceae</taxon>
        <taxon>Coccidioides</taxon>
    </lineage>
</organism>
<dbReference type="VEuPathDB" id="FungiDB:CIHG_00075"/>
<dbReference type="GO" id="GO:0061798">
    <property type="term" value="F:GTP 3',8'-cyclase activity"/>
    <property type="evidence" value="ECO:0007669"/>
    <property type="project" value="TreeGrafter"/>
</dbReference>
<dbReference type="GO" id="GO:0061799">
    <property type="term" value="F:cyclic pyranopterin monophosphate synthase activity"/>
    <property type="evidence" value="ECO:0007669"/>
    <property type="project" value="TreeGrafter"/>
</dbReference>
<dbReference type="STRING" id="396776.A0A0J8RCP2"/>
<dbReference type="Proteomes" id="UP000054563">
    <property type="component" value="Unassembled WGS sequence"/>
</dbReference>
<evidence type="ECO:0000313" key="4">
    <source>
        <dbReference type="EMBL" id="KMU82291.1"/>
    </source>
</evidence>
<dbReference type="PANTHER" id="PTHR22960">
    <property type="entry name" value="MOLYBDOPTERIN COFACTOR SYNTHESIS PROTEIN A"/>
    <property type="match status" value="1"/>
</dbReference>
<reference evidence="5" key="1">
    <citation type="journal article" date="2010" name="Genome Res.">
        <title>Population genomic sequencing of Coccidioides fungi reveals recent hybridization and transposon control.</title>
        <authorList>
            <person name="Neafsey D.E."/>
            <person name="Barker B.M."/>
            <person name="Sharpton T.J."/>
            <person name="Stajich J.E."/>
            <person name="Park D.J."/>
            <person name="Whiston E."/>
            <person name="Hung C.-Y."/>
            <person name="McMahan C."/>
            <person name="White J."/>
            <person name="Sykes S."/>
            <person name="Heiman D."/>
            <person name="Young S."/>
            <person name="Zeng Q."/>
            <person name="Abouelleil A."/>
            <person name="Aftuck L."/>
            <person name="Bessette D."/>
            <person name="Brown A."/>
            <person name="FitzGerald M."/>
            <person name="Lui A."/>
            <person name="Macdonald J.P."/>
            <person name="Priest M."/>
            <person name="Orbach M.J."/>
            <person name="Galgiani J.N."/>
            <person name="Kirkland T.N."/>
            <person name="Cole G.T."/>
            <person name="Birren B.W."/>
            <person name="Henn M.R."/>
            <person name="Taylor J.W."/>
            <person name="Rounsley S.D."/>
        </authorList>
    </citation>
    <scope>NUCLEOTIDE SEQUENCE [LARGE SCALE GENOMIC DNA]</scope>
    <source>
        <strain evidence="5">H538.4</strain>
    </source>
</reference>
<dbReference type="InterPro" id="IPR013785">
    <property type="entry name" value="Aldolase_TIM"/>
</dbReference>
<evidence type="ECO:0000256" key="3">
    <source>
        <dbReference type="SAM" id="MobiDB-lite"/>
    </source>
</evidence>
<dbReference type="EMBL" id="DS016981">
    <property type="protein sequence ID" value="KMU82291.1"/>
    <property type="molecule type" value="Genomic_DNA"/>
</dbReference>
<dbReference type="AlphaFoldDB" id="A0A0J8RCP2"/>
<dbReference type="GO" id="GO:0006777">
    <property type="term" value="P:Mo-molybdopterin cofactor biosynthetic process"/>
    <property type="evidence" value="ECO:0007669"/>
    <property type="project" value="UniProtKB-KW"/>
</dbReference>